<dbReference type="Proteomes" id="UP001408789">
    <property type="component" value="Unassembled WGS sequence"/>
</dbReference>
<sequence>MHFTTNVFSFMLFIIVLSHLQFLGGASNEYLHDNKNSTTSAAIKSPFNSHTNHSFQDNVQQTSCRPNDLRIAQSQVGFTGIPLYAVEIINGCLSEAAGCQPSKVHLHCDWFASARFINPKVFKRLSYDDCLVNDGKSFKSGQMISFSYANTHMYPLALKHAQVC</sequence>
<gene>
    <name evidence="3" type="ORF">SSX86_022446</name>
</gene>
<dbReference type="GO" id="GO:0001709">
    <property type="term" value="P:cell fate determination"/>
    <property type="evidence" value="ECO:0007669"/>
    <property type="project" value="TreeGrafter"/>
</dbReference>
<evidence type="ECO:0000313" key="3">
    <source>
        <dbReference type="EMBL" id="KAK9057610.1"/>
    </source>
</evidence>
<dbReference type="EMBL" id="JBCNJP010000023">
    <property type="protein sequence ID" value="KAK9057610.1"/>
    <property type="molecule type" value="Genomic_DNA"/>
</dbReference>
<protein>
    <submittedName>
        <fullName evidence="3">Uncharacterized protein</fullName>
    </submittedName>
</protein>
<proteinExistence type="predicted"/>
<evidence type="ECO:0000256" key="1">
    <source>
        <dbReference type="ARBA" id="ARBA00022729"/>
    </source>
</evidence>
<name>A0AAP0CJ22_9ASTR</name>
<accession>A0AAP0CJ22</accession>
<keyword evidence="1 2" id="KW-0732">Signal</keyword>
<evidence type="ECO:0000256" key="2">
    <source>
        <dbReference type="SAM" id="SignalP"/>
    </source>
</evidence>
<dbReference type="Pfam" id="PF24068">
    <property type="entry name" value="TPD1_C"/>
    <property type="match status" value="1"/>
</dbReference>
<dbReference type="PANTHER" id="PTHR33184">
    <property type="entry name" value="PROTEIN TAPETUM DETERMINANT 1-LIKE-RELATED"/>
    <property type="match status" value="1"/>
</dbReference>
<evidence type="ECO:0000313" key="4">
    <source>
        <dbReference type="Proteomes" id="UP001408789"/>
    </source>
</evidence>
<dbReference type="AlphaFoldDB" id="A0AAP0CJ22"/>
<keyword evidence="4" id="KW-1185">Reference proteome</keyword>
<dbReference type="InterPro" id="IPR040361">
    <property type="entry name" value="TPD1"/>
</dbReference>
<comment type="caution">
    <text evidence="3">The sequence shown here is derived from an EMBL/GenBank/DDBJ whole genome shotgun (WGS) entry which is preliminary data.</text>
</comment>
<feature type="signal peptide" evidence="2">
    <location>
        <begin position="1"/>
        <end position="25"/>
    </location>
</feature>
<reference evidence="3 4" key="1">
    <citation type="submission" date="2024-04" db="EMBL/GenBank/DDBJ databases">
        <title>The reference genome of an endangered Asteraceae, Deinandra increscens subsp. villosa, native to the Central Coast of California.</title>
        <authorList>
            <person name="Guilliams M."/>
            <person name="Hasenstab-Lehman K."/>
            <person name="Meyer R."/>
            <person name="Mcevoy S."/>
        </authorList>
    </citation>
    <scope>NUCLEOTIDE SEQUENCE [LARGE SCALE GENOMIC DNA]</scope>
    <source>
        <tissue evidence="3">Leaf</tissue>
    </source>
</reference>
<feature type="chain" id="PRO_5042965140" evidence="2">
    <location>
        <begin position="26"/>
        <end position="164"/>
    </location>
</feature>
<organism evidence="3 4">
    <name type="scientific">Deinandra increscens subsp. villosa</name>
    <dbReference type="NCBI Taxonomy" id="3103831"/>
    <lineage>
        <taxon>Eukaryota</taxon>
        <taxon>Viridiplantae</taxon>
        <taxon>Streptophyta</taxon>
        <taxon>Embryophyta</taxon>
        <taxon>Tracheophyta</taxon>
        <taxon>Spermatophyta</taxon>
        <taxon>Magnoliopsida</taxon>
        <taxon>eudicotyledons</taxon>
        <taxon>Gunneridae</taxon>
        <taxon>Pentapetalae</taxon>
        <taxon>asterids</taxon>
        <taxon>campanulids</taxon>
        <taxon>Asterales</taxon>
        <taxon>Asteraceae</taxon>
        <taxon>Asteroideae</taxon>
        <taxon>Heliantheae alliance</taxon>
        <taxon>Madieae</taxon>
        <taxon>Madiinae</taxon>
        <taxon>Deinandra</taxon>
    </lineage>
</organism>
<dbReference type="PANTHER" id="PTHR33184:SF2">
    <property type="entry name" value="APPLE DOMAIN-CONTAINING PROTEIN"/>
    <property type="match status" value="1"/>
</dbReference>